<proteinExistence type="inferred from homology"/>
<organism evidence="8 9">
    <name type="scientific">Bemisia tabaci</name>
    <name type="common">Sweetpotato whitefly</name>
    <name type="synonym">Aleurodes tabaci</name>
    <dbReference type="NCBI Taxonomy" id="7038"/>
    <lineage>
        <taxon>Eukaryota</taxon>
        <taxon>Metazoa</taxon>
        <taxon>Ecdysozoa</taxon>
        <taxon>Arthropoda</taxon>
        <taxon>Hexapoda</taxon>
        <taxon>Insecta</taxon>
        <taxon>Pterygota</taxon>
        <taxon>Neoptera</taxon>
        <taxon>Paraneoptera</taxon>
        <taxon>Hemiptera</taxon>
        <taxon>Sternorrhyncha</taxon>
        <taxon>Aleyrodoidea</taxon>
        <taxon>Aleyrodidae</taxon>
        <taxon>Aleyrodinae</taxon>
        <taxon>Bemisia</taxon>
    </lineage>
</organism>
<evidence type="ECO:0000256" key="3">
    <source>
        <dbReference type="ARBA" id="ARBA00022729"/>
    </source>
</evidence>
<dbReference type="InterPro" id="IPR000668">
    <property type="entry name" value="Peptidase_C1A_C"/>
</dbReference>
<keyword evidence="2" id="KW-0645">Protease</keyword>
<protein>
    <recommendedName>
        <fullName evidence="7">Peptidase C1A papain C-terminal domain-containing protein</fullName>
    </recommendedName>
</protein>
<dbReference type="GO" id="GO:0006508">
    <property type="term" value="P:proteolysis"/>
    <property type="evidence" value="ECO:0007669"/>
    <property type="project" value="UniProtKB-KW"/>
</dbReference>
<accession>A0A9P0AG42</accession>
<name>A0A9P0AG42_BEMTA</name>
<dbReference type="PRINTS" id="PR00705">
    <property type="entry name" value="PAPAIN"/>
</dbReference>
<evidence type="ECO:0000256" key="2">
    <source>
        <dbReference type="ARBA" id="ARBA00022670"/>
    </source>
</evidence>
<comment type="similarity">
    <text evidence="1">Belongs to the peptidase C1 family.</text>
</comment>
<dbReference type="InterPro" id="IPR000169">
    <property type="entry name" value="Pept_cys_AS"/>
</dbReference>
<dbReference type="Pfam" id="PF00112">
    <property type="entry name" value="Peptidase_C1"/>
    <property type="match status" value="1"/>
</dbReference>
<dbReference type="KEGG" id="btab:109031686"/>
<evidence type="ECO:0000256" key="5">
    <source>
        <dbReference type="ARBA" id="ARBA00022807"/>
    </source>
</evidence>
<keyword evidence="6" id="KW-1015">Disulfide bond</keyword>
<dbReference type="PROSITE" id="PS00139">
    <property type="entry name" value="THIOL_PROTEASE_CYS"/>
    <property type="match status" value="1"/>
</dbReference>
<evidence type="ECO:0000313" key="9">
    <source>
        <dbReference type="Proteomes" id="UP001152759"/>
    </source>
</evidence>
<dbReference type="PROSITE" id="PS00640">
    <property type="entry name" value="THIOL_PROTEASE_ASN"/>
    <property type="match status" value="1"/>
</dbReference>
<dbReference type="SMART" id="SM00645">
    <property type="entry name" value="Pept_C1"/>
    <property type="match status" value="1"/>
</dbReference>
<evidence type="ECO:0000259" key="7">
    <source>
        <dbReference type="SMART" id="SM00645"/>
    </source>
</evidence>
<keyword evidence="3" id="KW-0732">Signal</keyword>
<dbReference type="InterPro" id="IPR012599">
    <property type="entry name" value="Propeptide_C1A"/>
</dbReference>
<keyword evidence="9" id="KW-1185">Reference proteome</keyword>
<dbReference type="Gene3D" id="3.90.70.10">
    <property type="entry name" value="Cysteine proteinases"/>
    <property type="match status" value="1"/>
</dbReference>
<dbReference type="EMBL" id="OU963866">
    <property type="protein sequence ID" value="CAH0390834.1"/>
    <property type="molecule type" value="Genomic_DNA"/>
</dbReference>
<reference evidence="8" key="1">
    <citation type="submission" date="2021-12" db="EMBL/GenBank/DDBJ databases">
        <authorList>
            <person name="King R."/>
        </authorList>
    </citation>
    <scope>NUCLEOTIDE SEQUENCE</scope>
</reference>
<dbReference type="CDD" id="cd02620">
    <property type="entry name" value="Peptidase_C1A_CathepsinB"/>
    <property type="match status" value="1"/>
</dbReference>
<keyword evidence="5" id="KW-0788">Thiol protease</keyword>
<evidence type="ECO:0000313" key="8">
    <source>
        <dbReference type="EMBL" id="CAH0390834.1"/>
    </source>
</evidence>
<gene>
    <name evidence="8" type="ORF">BEMITA_LOCUS9526</name>
</gene>
<dbReference type="PANTHER" id="PTHR12411">
    <property type="entry name" value="CYSTEINE PROTEASE FAMILY C1-RELATED"/>
    <property type="match status" value="1"/>
</dbReference>
<dbReference type="InterPro" id="IPR013128">
    <property type="entry name" value="Peptidase_C1A"/>
</dbReference>
<keyword evidence="4" id="KW-0378">Hydrolase</keyword>
<dbReference type="GO" id="GO:0004197">
    <property type="term" value="F:cysteine-type endopeptidase activity"/>
    <property type="evidence" value="ECO:0007669"/>
    <property type="project" value="InterPro"/>
</dbReference>
<dbReference type="AlphaFoldDB" id="A0A9P0AG42"/>
<evidence type="ECO:0000256" key="6">
    <source>
        <dbReference type="ARBA" id="ARBA00023157"/>
    </source>
</evidence>
<evidence type="ECO:0000256" key="4">
    <source>
        <dbReference type="ARBA" id="ARBA00022801"/>
    </source>
</evidence>
<feature type="domain" description="Peptidase C1A papain C-terminal" evidence="7">
    <location>
        <begin position="145"/>
        <end position="399"/>
    </location>
</feature>
<dbReference type="InterPro" id="IPR038765">
    <property type="entry name" value="Papain-like_cys_pep_sf"/>
</dbReference>
<dbReference type="InterPro" id="IPR025661">
    <property type="entry name" value="Pept_asp_AS"/>
</dbReference>
<sequence length="402" mass="44892">MIDFTQAPLKFWLCARISFVIFQERGKTFLKKIAPRENYAVSNPGNHLRHLWKAVLLSKALALLPVSAREIIPDNSKTFSLKNQDQMIEYINQVQSSWKAGKNFHDDTPSDYLRRLASAWISEEKLLLDTHEDGSEVTTYTSADPPAEFDARKKWTNCPSVAHIYDQGSCGSCWAVAVASVVTDKICIASKGAWKDWISSWDIASCCVGGEKCGAGCDGGRPDKAFEYYVKKGIPTGGEVGSNQGCMPYEIKGCSHHMGDKGKFPNCRSYNETVVPTCVKECPNKSYKTPLNKDRHFGKRVYHVKVGDAKKELSEIGPCTMSFQIYEDFYLYKSGVYKHVTGAHIGGHVVRVLGYGTENGVGYWLCANSWNPEWGDNGLFKIIAGTNDCNCEQYFYTAEPKL</sequence>
<dbReference type="Pfam" id="PF08127">
    <property type="entry name" value="Propeptide_C1"/>
    <property type="match status" value="1"/>
</dbReference>
<evidence type="ECO:0000256" key="1">
    <source>
        <dbReference type="ARBA" id="ARBA00008455"/>
    </source>
</evidence>
<dbReference type="SUPFAM" id="SSF54001">
    <property type="entry name" value="Cysteine proteinases"/>
    <property type="match status" value="1"/>
</dbReference>
<dbReference type="Proteomes" id="UP001152759">
    <property type="component" value="Chromosome 5"/>
</dbReference>